<comment type="similarity">
    <text evidence="2">Belongs to the RbfA family.</text>
</comment>
<reference evidence="3 4" key="1">
    <citation type="journal article" date="2010" name="Int. J. Syst. Evol. Microbiol.">
        <title>Thiohalobacter thiocyanaticus gen. nov., sp. nov., a moderately halophilic, sulfur-oxidizing gammaproteobacterium from hypersaline lakes, that utilizes thiocyanate.</title>
        <authorList>
            <person name="Sorokin D.Y."/>
            <person name="Kovaleva O.L."/>
            <person name="Tourova T.P."/>
            <person name="Muyzer G."/>
        </authorList>
    </citation>
    <scope>NUCLEOTIDE SEQUENCE [LARGE SCALE GENOMIC DNA]</scope>
    <source>
        <strain evidence="3 4">Hrh1</strain>
    </source>
</reference>
<dbReference type="NCBIfam" id="TIGR00082">
    <property type="entry name" value="rbfA"/>
    <property type="match status" value="1"/>
</dbReference>
<accession>A0A426QFZ7</accession>
<dbReference type="PROSITE" id="PS01319">
    <property type="entry name" value="RBFA"/>
    <property type="match status" value="1"/>
</dbReference>
<proteinExistence type="inferred from homology"/>
<dbReference type="HAMAP" id="MF_00003">
    <property type="entry name" value="RbfA"/>
    <property type="match status" value="1"/>
</dbReference>
<evidence type="ECO:0000313" key="4">
    <source>
        <dbReference type="Proteomes" id="UP000287798"/>
    </source>
</evidence>
<dbReference type="InterPro" id="IPR023799">
    <property type="entry name" value="RbfA_dom_sf"/>
</dbReference>
<dbReference type="Pfam" id="PF02033">
    <property type="entry name" value="RBFA"/>
    <property type="match status" value="1"/>
</dbReference>
<dbReference type="AlphaFoldDB" id="A0A426QFZ7"/>
<comment type="function">
    <text evidence="2">One of several proteins that assist in the late maturation steps of the functional core of the 30S ribosomal subunit. Associates with free 30S ribosomal subunits (but not with 30S subunits that are part of 70S ribosomes or polysomes). Required for efficient processing of 16S rRNA. May interact with the 5'-terminal helix region of 16S rRNA.</text>
</comment>
<organism evidence="3 4">
    <name type="scientific">Thiohalobacter thiocyanaticus</name>
    <dbReference type="NCBI Taxonomy" id="585455"/>
    <lineage>
        <taxon>Bacteria</taxon>
        <taxon>Pseudomonadati</taxon>
        <taxon>Pseudomonadota</taxon>
        <taxon>Gammaproteobacteria</taxon>
        <taxon>Thiohalobacterales</taxon>
        <taxon>Thiohalobacteraceae</taxon>
        <taxon>Thiohalobacter</taxon>
    </lineage>
</organism>
<dbReference type="GO" id="GO:0043024">
    <property type="term" value="F:ribosomal small subunit binding"/>
    <property type="evidence" value="ECO:0007669"/>
    <property type="project" value="TreeGrafter"/>
</dbReference>
<dbReference type="RefSeq" id="WP_125179884.1">
    <property type="nucleotide sequence ID" value="NZ_QZMU01000001.1"/>
</dbReference>
<dbReference type="Proteomes" id="UP000287798">
    <property type="component" value="Unassembled WGS sequence"/>
</dbReference>
<dbReference type="GO" id="GO:0030490">
    <property type="term" value="P:maturation of SSU-rRNA"/>
    <property type="evidence" value="ECO:0007669"/>
    <property type="project" value="UniProtKB-UniRule"/>
</dbReference>
<comment type="subcellular location">
    <subcellularLocation>
        <location evidence="2">Cytoplasm</location>
    </subcellularLocation>
</comment>
<dbReference type="OrthoDB" id="307788at2"/>
<dbReference type="Gene3D" id="3.30.300.20">
    <property type="match status" value="1"/>
</dbReference>
<dbReference type="PANTHER" id="PTHR33515:SF1">
    <property type="entry name" value="RIBOSOME-BINDING FACTOR A, CHLOROPLASTIC-RELATED"/>
    <property type="match status" value="1"/>
</dbReference>
<dbReference type="PANTHER" id="PTHR33515">
    <property type="entry name" value="RIBOSOME-BINDING FACTOR A, CHLOROPLASTIC-RELATED"/>
    <property type="match status" value="1"/>
</dbReference>
<dbReference type="GO" id="GO:0005829">
    <property type="term" value="C:cytosol"/>
    <property type="evidence" value="ECO:0007669"/>
    <property type="project" value="TreeGrafter"/>
</dbReference>
<evidence type="ECO:0000256" key="1">
    <source>
        <dbReference type="ARBA" id="ARBA00022517"/>
    </source>
</evidence>
<keyword evidence="1 2" id="KW-0690">Ribosome biogenesis</keyword>
<evidence type="ECO:0000256" key="2">
    <source>
        <dbReference type="HAMAP-Rule" id="MF_00003"/>
    </source>
</evidence>
<keyword evidence="4" id="KW-1185">Reference proteome</keyword>
<dbReference type="InterPro" id="IPR000238">
    <property type="entry name" value="RbfA"/>
</dbReference>
<dbReference type="InterPro" id="IPR020053">
    <property type="entry name" value="Ribosome-bd_factorA_CS"/>
</dbReference>
<keyword evidence="2" id="KW-0963">Cytoplasm</keyword>
<gene>
    <name evidence="2 3" type="primary">rbfA</name>
    <name evidence="3" type="ORF">D6C00_00855</name>
</gene>
<protein>
    <recommendedName>
        <fullName evidence="2">Ribosome-binding factor A</fullName>
    </recommendedName>
</protein>
<dbReference type="InterPro" id="IPR015946">
    <property type="entry name" value="KH_dom-like_a/b"/>
</dbReference>
<comment type="subunit">
    <text evidence="2">Monomer. Binds 30S ribosomal subunits, but not 50S ribosomal subunits or 70S ribosomes.</text>
</comment>
<dbReference type="EMBL" id="QZMU01000001">
    <property type="protein sequence ID" value="RRQ20672.1"/>
    <property type="molecule type" value="Genomic_DNA"/>
</dbReference>
<sequence length="123" mass="14379">MPRDYPRTRRVGEQIQRELAMLVREQIKDPRLGMTTVSAVQVSRDFSHAKVYVTVLGEPEVQRQSLQVLRRAAGFLRHELGRRMLIRTVPELHFVYDESIERGSRLSDLIEQAVTEDKARHRD</sequence>
<evidence type="ECO:0000313" key="3">
    <source>
        <dbReference type="EMBL" id="RRQ20672.1"/>
    </source>
</evidence>
<name>A0A426QFZ7_9GAMM</name>
<dbReference type="SUPFAM" id="SSF89919">
    <property type="entry name" value="Ribosome-binding factor A, RbfA"/>
    <property type="match status" value="1"/>
</dbReference>
<comment type="caution">
    <text evidence="3">The sequence shown here is derived from an EMBL/GenBank/DDBJ whole genome shotgun (WGS) entry which is preliminary data.</text>
</comment>